<dbReference type="CTD" id="40870"/>
<evidence type="ECO:0000313" key="3">
    <source>
        <dbReference type="Proteomes" id="UP000515146"/>
    </source>
</evidence>
<feature type="non-terminal residue" evidence="4">
    <location>
        <position position="672"/>
    </location>
</feature>
<name>A0A6P6XRX3_DERPT</name>
<dbReference type="InParanoid" id="A0A6P6XRX3"/>
<dbReference type="RefSeq" id="XP_027195606.1">
    <property type="nucleotide sequence ID" value="XM_027339805.1"/>
</dbReference>
<dbReference type="GO" id="GO:0005730">
    <property type="term" value="C:nucleolus"/>
    <property type="evidence" value="ECO:0007669"/>
    <property type="project" value="TreeGrafter"/>
</dbReference>
<proteinExistence type="predicted"/>
<dbReference type="GO" id="GO:0006270">
    <property type="term" value="P:DNA replication initiation"/>
    <property type="evidence" value="ECO:0007669"/>
    <property type="project" value="TreeGrafter"/>
</dbReference>
<keyword evidence="1" id="KW-0472">Membrane</keyword>
<dbReference type="Proteomes" id="UP000515146">
    <property type="component" value="Unplaced"/>
</dbReference>
<keyword evidence="1" id="KW-0812">Transmembrane</keyword>
<keyword evidence="1" id="KW-1133">Transmembrane helix</keyword>
<feature type="transmembrane region" description="Helical" evidence="1">
    <location>
        <begin position="517"/>
        <end position="535"/>
    </location>
</feature>
<dbReference type="OrthoDB" id="10263597at2759"/>
<dbReference type="Pfam" id="PF07540">
    <property type="entry name" value="NOC3p"/>
    <property type="match status" value="1"/>
</dbReference>
<dbReference type="FunCoup" id="A0A6P6XRX3">
    <property type="interactions" value="1523"/>
</dbReference>
<dbReference type="InterPro" id="IPR016903">
    <property type="entry name" value="Nucleolar_cplx-assoc_3"/>
</dbReference>
<feature type="domain" description="Nucleolar complex-associated protein 3 N-terminal" evidence="2">
    <location>
        <begin position="68"/>
        <end position="164"/>
    </location>
</feature>
<reference evidence="4" key="1">
    <citation type="submission" date="2025-08" db="UniProtKB">
        <authorList>
            <consortium name="RefSeq"/>
        </authorList>
    </citation>
    <scope>IDENTIFICATION</scope>
    <source>
        <strain evidence="4">Airmid</strain>
    </source>
</reference>
<protein>
    <submittedName>
        <fullName evidence="4">Nucleolar complex protein 3 homolog</fullName>
    </submittedName>
</protein>
<dbReference type="AlphaFoldDB" id="A0A6P6XRX3"/>
<keyword evidence="3" id="KW-1185">Reference proteome</keyword>
<evidence type="ECO:0000259" key="2">
    <source>
        <dbReference type="Pfam" id="PF07540"/>
    </source>
</evidence>
<evidence type="ECO:0000256" key="1">
    <source>
        <dbReference type="SAM" id="Phobius"/>
    </source>
</evidence>
<evidence type="ECO:0000313" key="4">
    <source>
        <dbReference type="RefSeq" id="XP_027195606.1"/>
    </source>
</evidence>
<accession>A0A6P6XRX3</accession>
<dbReference type="OMA" id="PLVETCY"/>
<dbReference type="PANTHER" id="PTHR14428:SF5">
    <property type="entry name" value="NUCLEOLAR COMPLEX PROTEIN 3 HOMOLOG"/>
    <property type="match status" value="1"/>
</dbReference>
<dbReference type="GO" id="GO:0003682">
    <property type="term" value="F:chromatin binding"/>
    <property type="evidence" value="ECO:0007669"/>
    <property type="project" value="TreeGrafter"/>
</dbReference>
<gene>
    <name evidence="4" type="primary">LOC113790172</name>
</gene>
<dbReference type="InterPro" id="IPR011501">
    <property type="entry name" value="Noc3_N"/>
</dbReference>
<sequence>MLIMKPQKLTSEMVYEDENDFEMMAEDDDNDDANRKSSVTGKKPIKKATATLVEKFAERHKTIQEYRKFLSNISERVMSDPQYNINRIKPLLDILITTRDDPRIGSAFFSIQKLTFITLNVIFLDIIPNYRIYKRGEQTSLKLKDETRHVLDFENRLLQYYQEYLKRLKRSIGSVIDSKKQGDSDFYRTMLTTVEARQRLATIGCRCLSELINRHYDFNCRETLVDLAAKILCSNQATNEMQQIIYDGLKNLFRKDLLGETTVVFVKLLTKMIQDLRYRIRPITMSVFANILYRKIRDQDSKTIEKNGKSNNQQSKRDRKQAKKMKQLEKQLLETEATENDEIRQRHELNIHEILYAFFMKFITIIQESSLSKSNHNCKDFDRWYRPLLSISLESINHLALYSNEEFSYAWIKKLKLFIEKSELIEKFQPYDKLILMKNIYTLMSRIENKTTTTNQFDFKHLYQFLYEFPIDQIIDGQQQQQQQTFSMYIQCIHAMIIKSIRQHFPLNRLMNFVCRFLSLATVLPTIQAIVLLYLTRKCIQFYPRWPNPDDDDDDNDDFNVDKTLTDWKLSKNVDGDMMFNQNPMDSQQKSIQTIRIIINSLMNKSNNGYIQLLASCLNELIQHKNRHYFNQQQQYSLMNKFIRKYHLNNNICELLLSDNINESFDLYEKLI</sequence>
<organism evidence="3 4">
    <name type="scientific">Dermatophagoides pteronyssinus</name>
    <name type="common">European house dust mite</name>
    <dbReference type="NCBI Taxonomy" id="6956"/>
    <lineage>
        <taxon>Eukaryota</taxon>
        <taxon>Metazoa</taxon>
        <taxon>Ecdysozoa</taxon>
        <taxon>Arthropoda</taxon>
        <taxon>Chelicerata</taxon>
        <taxon>Arachnida</taxon>
        <taxon>Acari</taxon>
        <taxon>Acariformes</taxon>
        <taxon>Sarcoptiformes</taxon>
        <taxon>Astigmata</taxon>
        <taxon>Psoroptidia</taxon>
        <taxon>Analgoidea</taxon>
        <taxon>Pyroglyphidae</taxon>
        <taxon>Dermatophagoidinae</taxon>
        <taxon>Dermatophagoides</taxon>
    </lineage>
</organism>
<dbReference type="PANTHER" id="PTHR14428">
    <property type="entry name" value="NUCLEOLAR COMPLEX PROTEIN 3"/>
    <property type="match status" value="1"/>
</dbReference>
<dbReference type="KEGG" id="dpte:113790172"/>